<dbReference type="EMBL" id="JBHSQJ010000060">
    <property type="protein sequence ID" value="MFC5908507.1"/>
    <property type="molecule type" value="Genomic_DNA"/>
</dbReference>
<protein>
    <submittedName>
        <fullName evidence="4">N-6 DNA methylase</fullName>
    </submittedName>
</protein>
<name>A0ABW1G4J3_9ACTN</name>
<evidence type="ECO:0000259" key="3">
    <source>
        <dbReference type="Pfam" id="PF02384"/>
    </source>
</evidence>
<dbReference type="InterPro" id="IPR044946">
    <property type="entry name" value="Restrct_endonuc_typeI_TRD_sf"/>
</dbReference>
<dbReference type="Proteomes" id="UP001596174">
    <property type="component" value="Unassembled WGS sequence"/>
</dbReference>
<dbReference type="CDD" id="cd02440">
    <property type="entry name" value="AdoMet_MTases"/>
    <property type="match status" value="1"/>
</dbReference>
<dbReference type="SUPFAM" id="SSF116734">
    <property type="entry name" value="DNA methylase specificity domain"/>
    <property type="match status" value="1"/>
</dbReference>
<dbReference type="PANTHER" id="PTHR42998:SF1">
    <property type="entry name" value="TYPE I RESTRICTION ENZYME HINDI METHYLASE SUBUNIT"/>
    <property type="match status" value="1"/>
</dbReference>
<keyword evidence="4" id="KW-0808">Transferase</keyword>
<dbReference type="InterPro" id="IPR003356">
    <property type="entry name" value="DNA_methylase_A-5"/>
</dbReference>
<organism evidence="4 5">
    <name type="scientific">Streptacidiphilus monticola</name>
    <dbReference type="NCBI Taxonomy" id="2161674"/>
    <lineage>
        <taxon>Bacteria</taxon>
        <taxon>Bacillati</taxon>
        <taxon>Actinomycetota</taxon>
        <taxon>Actinomycetes</taxon>
        <taxon>Kitasatosporales</taxon>
        <taxon>Streptomycetaceae</taxon>
        <taxon>Streptacidiphilus</taxon>
    </lineage>
</organism>
<keyword evidence="2" id="KW-0238">DNA-binding</keyword>
<dbReference type="InterPro" id="IPR052916">
    <property type="entry name" value="Type-I_RE_MTase_Subunit"/>
</dbReference>
<evidence type="ECO:0000256" key="2">
    <source>
        <dbReference type="ARBA" id="ARBA00023125"/>
    </source>
</evidence>
<keyword evidence="1" id="KW-0680">Restriction system</keyword>
<keyword evidence="4" id="KW-0489">Methyltransferase</keyword>
<evidence type="ECO:0000313" key="5">
    <source>
        <dbReference type="Proteomes" id="UP001596174"/>
    </source>
</evidence>
<dbReference type="Gene3D" id="3.40.50.150">
    <property type="entry name" value="Vaccinia Virus protein VP39"/>
    <property type="match status" value="1"/>
</dbReference>
<dbReference type="GO" id="GO:0032259">
    <property type="term" value="P:methylation"/>
    <property type="evidence" value="ECO:0007669"/>
    <property type="project" value="UniProtKB-KW"/>
</dbReference>
<accession>A0ABW1G4J3</accession>
<dbReference type="PANTHER" id="PTHR42998">
    <property type="entry name" value="TYPE I RESTRICTION ENZYME HINDVIIP M PROTEIN-RELATED"/>
    <property type="match status" value="1"/>
</dbReference>
<dbReference type="Gene3D" id="3.90.220.20">
    <property type="entry name" value="DNA methylase specificity domains"/>
    <property type="match status" value="1"/>
</dbReference>
<dbReference type="PRINTS" id="PR00507">
    <property type="entry name" value="N12N6MTFRASE"/>
</dbReference>
<proteinExistence type="predicted"/>
<feature type="domain" description="DNA methylase adenine-specific" evidence="3">
    <location>
        <begin position="180"/>
        <end position="383"/>
    </location>
</feature>
<keyword evidence="5" id="KW-1185">Reference proteome</keyword>
<dbReference type="GO" id="GO:0008168">
    <property type="term" value="F:methyltransferase activity"/>
    <property type="evidence" value="ECO:0007669"/>
    <property type="project" value="UniProtKB-KW"/>
</dbReference>
<evidence type="ECO:0000313" key="4">
    <source>
        <dbReference type="EMBL" id="MFC5908507.1"/>
    </source>
</evidence>
<evidence type="ECO:0000256" key="1">
    <source>
        <dbReference type="ARBA" id="ARBA00022747"/>
    </source>
</evidence>
<comment type="caution">
    <text evidence="4">The sequence shown here is derived from an EMBL/GenBank/DDBJ whole genome shotgun (WGS) entry which is preliminary data.</text>
</comment>
<sequence length="634" mass="66437">MSLRRNEVTASGIARLAGVRPAAVSNWRRRHPDFPQPVGGSPSSPTFDLSEVEGWLRDQGKLTRIPLAESVWQQVAQDPAGPAAALARLGAVLLLERERPGAWPGTPDGIPGALATLRTLLEERLGAGHPVPLPEPGDLTEALPQLADGLALAREDGPQQAFAFLLGRQLEAAARHAPTTPAGTAGLMAALAGPAAHVLDPACGPGGLLAAPATATVLGGRELDPEQAALAALRLALGTRARVRIRTGDSLREDALLWDAGADAVLCHPPFNERHWGHEELAYDPRWEYGLPPRTESELAWVQHALAHLRPGGRAVLLLPPAVAARRSGRRIRADLVRRGALRAVVALPAGAAAPHGIPLHLWVLGRPEPGAAPPQQVLLVETAGLAGQGWPELQRTVTGLWAEFSAGRPADRPGTSRAVPVVELLDEDVDITPARFLPPPAAAGSGPRLAALHEELTAALTRAARLVPPVPEQPAPTGPATTVGDLVRAGALTVHSGTAAEPTTTRPGDVVVPVLGTTATVRVVDAASAGVPLDRTLQLLRPDPNTLDPWFLAGVLRSTAASRRASSYTSTATRLDLRRLEVPRLPPAEQRRHGELARAVAEFEQALEQAAELGRRYGQALHDGGAEAGAAPG</sequence>
<gene>
    <name evidence="4" type="ORF">ACFP3V_14955</name>
</gene>
<dbReference type="RefSeq" id="WP_380583503.1">
    <property type="nucleotide sequence ID" value="NZ_JBHSQJ010000060.1"/>
</dbReference>
<dbReference type="Pfam" id="PF02384">
    <property type="entry name" value="N6_Mtase"/>
    <property type="match status" value="1"/>
</dbReference>
<reference evidence="5" key="1">
    <citation type="journal article" date="2019" name="Int. J. Syst. Evol. Microbiol.">
        <title>The Global Catalogue of Microorganisms (GCM) 10K type strain sequencing project: providing services to taxonomists for standard genome sequencing and annotation.</title>
        <authorList>
            <consortium name="The Broad Institute Genomics Platform"/>
            <consortium name="The Broad Institute Genome Sequencing Center for Infectious Disease"/>
            <person name="Wu L."/>
            <person name="Ma J."/>
        </authorList>
    </citation>
    <scope>NUCLEOTIDE SEQUENCE [LARGE SCALE GENOMIC DNA]</scope>
    <source>
        <strain evidence="5">JCM 4816</strain>
    </source>
</reference>
<dbReference type="SUPFAM" id="SSF53335">
    <property type="entry name" value="S-adenosyl-L-methionine-dependent methyltransferases"/>
    <property type="match status" value="1"/>
</dbReference>
<dbReference type="InterPro" id="IPR029063">
    <property type="entry name" value="SAM-dependent_MTases_sf"/>
</dbReference>